<evidence type="ECO:0000313" key="1">
    <source>
        <dbReference type="EMBL" id="GKT51297.1"/>
    </source>
</evidence>
<dbReference type="RefSeq" id="XP_049133647.1">
    <property type="nucleotide sequence ID" value="XM_049277690.1"/>
</dbReference>
<reference evidence="1 2" key="1">
    <citation type="submission" date="2022-03" db="EMBL/GenBank/DDBJ databases">
        <title>Genome data of Colletotrichum spp.</title>
        <authorList>
            <person name="Utami Y.D."/>
            <person name="Hiruma K."/>
        </authorList>
    </citation>
    <scope>NUCLEOTIDE SEQUENCE [LARGE SCALE GENOMIC DNA]</scope>
    <source>
        <strain evidence="1 2">MAFF 239500</strain>
    </source>
</reference>
<name>A0AA37PFN5_9PEZI</name>
<protein>
    <submittedName>
        <fullName evidence="1">Uncharacterized protein</fullName>
    </submittedName>
</protein>
<gene>
    <name evidence="1" type="ORF">ColSpa_11478</name>
</gene>
<sequence length="61" mass="6335">MEETVAGAGRVCRAGSMGAVKSYVVSVLMLDAVEERDGSRGECEVVTGGLYELGRTAGWAP</sequence>
<evidence type="ECO:0000313" key="2">
    <source>
        <dbReference type="Proteomes" id="UP001055115"/>
    </source>
</evidence>
<keyword evidence="2" id="KW-1185">Reference proteome</keyword>
<proteinExistence type="predicted"/>
<dbReference type="Proteomes" id="UP001055115">
    <property type="component" value="Unassembled WGS sequence"/>
</dbReference>
<comment type="caution">
    <text evidence="1">The sequence shown here is derived from an EMBL/GenBank/DDBJ whole genome shotgun (WGS) entry which is preliminary data.</text>
</comment>
<dbReference type="EMBL" id="BQXU01000047">
    <property type="protein sequence ID" value="GKT51297.1"/>
    <property type="molecule type" value="Genomic_DNA"/>
</dbReference>
<accession>A0AA37PFN5</accession>
<organism evidence="1 2">
    <name type="scientific">Colletotrichum spaethianum</name>
    <dbReference type="NCBI Taxonomy" id="700344"/>
    <lineage>
        <taxon>Eukaryota</taxon>
        <taxon>Fungi</taxon>
        <taxon>Dikarya</taxon>
        <taxon>Ascomycota</taxon>
        <taxon>Pezizomycotina</taxon>
        <taxon>Sordariomycetes</taxon>
        <taxon>Hypocreomycetidae</taxon>
        <taxon>Glomerellales</taxon>
        <taxon>Glomerellaceae</taxon>
        <taxon>Colletotrichum</taxon>
        <taxon>Colletotrichum spaethianum species complex</taxon>
    </lineage>
</organism>
<dbReference type="GeneID" id="73332280"/>
<dbReference type="AlphaFoldDB" id="A0AA37PFN5"/>